<evidence type="ECO:0000313" key="3">
    <source>
        <dbReference type="Proteomes" id="UP000828924"/>
    </source>
</evidence>
<evidence type="ECO:0000256" key="1">
    <source>
        <dbReference type="SAM" id="MobiDB-lite"/>
    </source>
</evidence>
<name>A0ABY3WIE1_9ACTN</name>
<proteinExistence type="predicted"/>
<evidence type="ECO:0000313" key="2">
    <source>
        <dbReference type="EMBL" id="UNM12361.1"/>
    </source>
</evidence>
<organism evidence="2 3">
    <name type="scientific">Streptomyces formicae</name>
    <dbReference type="NCBI Taxonomy" id="1616117"/>
    <lineage>
        <taxon>Bacteria</taxon>
        <taxon>Bacillati</taxon>
        <taxon>Actinomycetota</taxon>
        <taxon>Actinomycetes</taxon>
        <taxon>Kitasatosporales</taxon>
        <taxon>Streptomycetaceae</taxon>
        <taxon>Streptomyces</taxon>
    </lineage>
</organism>
<keyword evidence="3" id="KW-1185">Reference proteome</keyword>
<dbReference type="EMBL" id="CP071872">
    <property type="protein sequence ID" value="UNM12361.1"/>
    <property type="molecule type" value="Genomic_DNA"/>
</dbReference>
<protein>
    <submittedName>
        <fullName evidence="2">Uncharacterized protein</fullName>
    </submittedName>
</protein>
<accession>A0ABY3WIE1</accession>
<gene>
    <name evidence="2" type="ORF">J4032_13150</name>
</gene>
<sequence>MLNYLGVRPAVLDERGEFEQREHVETVDRSLAARLAVDDEKALGIVRQTEEGLLAAERPAPEVVAGEPAERGADTGGHDTEHDVAQVFIHGRAW</sequence>
<feature type="region of interest" description="Disordered" evidence="1">
    <location>
        <begin position="58"/>
        <end position="80"/>
    </location>
</feature>
<reference evidence="2 3" key="1">
    <citation type="submission" date="2021-03" db="EMBL/GenBank/DDBJ databases">
        <title>Complete genome of Streptomyces formicae strain 1H-GS9 (DSM 100524).</title>
        <authorList>
            <person name="Atanasov K.E."/>
            <person name="Altabella T."/>
            <person name="Ferrer A."/>
        </authorList>
    </citation>
    <scope>NUCLEOTIDE SEQUENCE [LARGE SCALE GENOMIC DNA]</scope>
    <source>
        <strain evidence="2 3">1H-GS9</strain>
    </source>
</reference>
<feature type="compositionally biased region" description="Basic and acidic residues" evidence="1">
    <location>
        <begin position="68"/>
        <end position="80"/>
    </location>
</feature>
<dbReference type="Proteomes" id="UP000828924">
    <property type="component" value="Chromosome"/>
</dbReference>